<evidence type="ECO:0000313" key="3">
    <source>
        <dbReference type="Proteomes" id="UP000184032"/>
    </source>
</evidence>
<organism evidence="2 3">
    <name type="scientific">Anaerosphaera aminiphila DSM 21120</name>
    <dbReference type="NCBI Taxonomy" id="1120995"/>
    <lineage>
        <taxon>Bacteria</taxon>
        <taxon>Bacillati</taxon>
        <taxon>Bacillota</taxon>
        <taxon>Tissierellia</taxon>
        <taxon>Tissierellales</taxon>
        <taxon>Peptoniphilaceae</taxon>
        <taxon>Anaerosphaera</taxon>
    </lineage>
</organism>
<dbReference type="InterPro" id="IPR011330">
    <property type="entry name" value="Glyco_hydro/deAcase_b/a-brl"/>
</dbReference>
<dbReference type="GO" id="GO:0005975">
    <property type="term" value="P:carbohydrate metabolic process"/>
    <property type="evidence" value="ECO:0007669"/>
    <property type="project" value="InterPro"/>
</dbReference>
<reference evidence="2 3" key="1">
    <citation type="submission" date="2016-11" db="EMBL/GenBank/DDBJ databases">
        <authorList>
            <person name="Jaros S."/>
            <person name="Januszkiewicz K."/>
            <person name="Wedrychowicz H."/>
        </authorList>
    </citation>
    <scope>NUCLEOTIDE SEQUENCE [LARGE SCALE GENOMIC DNA]</scope>
    <source>
        <strain evidence="2 3">DSM 21120</strain>
    </source>
</reference>
<dbReference type="Pfam" id="PF01522">
    <property type="entry name" value="Polysacc_deac_1"/>
    <property type="match status" value="1"/>
</dbReference>
<sequence length="224" mass="25807">MKSTLIIICLLSYSLIPTYIFKIKWLLGFKSSNQEVMLTFDDGPDAKYTLRLLKLLDKNNIKASFFIISKFAEENPAIIKLIQDSGHTIGIHSHSHTSNLVSGIFKTKESFTNSLRVMEKLNVDVKYYRPPWGQVNLAMLYYLRKYNLKLVLWNVMVGDWKKKSSPLDIETKLCSKIENGSIICLHDGRGANEAPKRTIEALNNLLPYLKDKYNFITVGEYYEK</sequence>
<dbReference type="InterPro" id="IPR050248">
    <property type="entry name" value="Polysacc_deacetylase_ArnD"/>
</dbReference>
<dbReference type="Proteomes" id="UP000184032">
    <property type="component" value="Unassembled WGS sequence"/>
</dbReference>
<dbReference type="PANTHER" id="PTHR10587:SF137">
    <property type="entry name" value="4-DEOXY-4-FORMAMIDO-L-ARABINOSE-PHOSPHOUNDECAPRENOL DEFORMYLASE ARND-RELATED"/>
    <property type="match status" value="1"/>
</dbReference>
<dbReference type="OrthoDB" id="9812065at2"/>
<dbReference type="AlphaFoldDB" id="A0A1M5UQ30"/>
<dbReference type="SUPFAM" id="SSF88713">
    <property type="entry name" value="Glycoside hydrolase/deacetylase"/>
    <property type="match status" value="1"/>
</dbReference>
<name>A0A1M5UQ30_9FIRM</name>
<protein>
    <submittedName>
        <fullName evidence="2">Peptidoglycan/xylan/chitin deacetylase, PgdA/CDA1 family</fullName>
    </submittedName>
</protein>
<dbReference type="GO" id="GO:0016810">
    <property type="term" value="F:hydrolase activity, acting on carbon-nitrogen (but not peptide) bonds"/>
    <property type="evidence" value="ECO:0007669"/>
    <property type="project" value="InterPro"/>
</dbReference>
<evidence type="ECO:0000313" key="2">
    <source>
        <dbReference type="EMBL" id="SHH65034.1"/>
    </source>
</evidence>
<feature type="domain" description="NodB homology" evidence="1">
    <location>
        <begin position="34"/>
        <end position="218"/>
    </location>
</feature>
<dbReference type="PANTHER" id="PTHR10587">
    <property type="entry name" value="GLYCOSYL TRANSFERASE-RELATED"/>
    <property type="match status" value="1"/>
</dbReference>
<proteinExistence type="predicted"/>
<keyword evidence="3" id="KW-1185">Reference proteome</keyword>
<gene>
    <name evidence="2" type="ORF">SAMN02745245_01836</name>
</gene>
<accession>A0A1M5UQ30</accession>
<dbReference type="PROSITE" id="PS51677">
    <property type="entry name" value="NODB"/>
    <property type="match status" value="1"/>
</dbReference>
<dbReference type="InterPro" id="IPR002509">
    <property type="entry name" value="NODB_dom"/>
</dbReference>
<evidence type="ECO:0000259" key="1">
    <source>
        <dbReference type="PROSITE" id="PS51677"/>
    </source>
</evidence>
<dbReference type="EMBL" id="FQXI01000019">
    <property type="protein sequence ID" value="SHH65034.1"/>
    <property type="molecule type" value="Genomic_DNA"/>
</dbReference>
<dbReference type="CDD" id="cd10959">
    <property type="entry name" value="CE4_NodB_like_3"/>
    <property type="match status" value="1"/>
</dbReference>
<dbReference type="Gene3D" id="3.20.20.370">
    <property type="entry name" value="Glycoside hydrolase/deacetylase"/>
    <property type="match status" value="1"/>
</dbReference>
<dbReference type="STRING" id="1120995.SAMN02745245_01836"/>
<dbReference type="RefSeq" id="WP_073185586.1">
    <property type="nucleotide sequence ID" value="NZ_FQXI01000019.1"/>
</dbReference>